<organism evidence="8 9">
    <name type="scientific">Adineta ricciae</name>
    <name type="common">Rotifer</name>
    <dbReference type="NCBI Taxonomy" id="249248"/>
    <lineage>
        <taxon>Eukaryota</taxon>
        <taxon>Metazoa</taxon>
        <taxon>Spiralia</taxon>
        <taxon>Gnathifera</taxon>
        <taxon>Rotifera</taxon>
        <taxon>Eurotatoria</taxon>
        <taxon>Bdelloidea</taxon>
        <taxon>Adinetida</taxon>
        <taxon>Adinetidae</taxon>
        <taxon>Adineta</taxon>
    </lineage>
</organism>
<keyword evidence="3 7" id="KW-0812">Transmembrane</keyword>
<evidence type="ECO:0000256" key="7">
    <source>
        <dbReference type="RuleBase" id="RU361218"/>
    </source>
</evidence>
<evidence type="ECO:0000313" key="9">
    <source>
        <dbReference type="Proteomes" id="UP000663828"/>
    </source>
</evidence>
<dbReference type="AlphaFoldDB" id="A0A816BXA7"/>
<keyword evidence="4 7" id="KW-1133">Transmembrane helix</keyword>
<proteinExistence type="inferred from homology"/>
<evidence type="ECO:0000256" key="6">
    <source>
        <dbReference type="PIRSR" id="PIRSR002419-1"/>
    </source>
</evidence>
<protein>
    <recommendedName>
        <fullName evidence="7">Tetraspanin</fullName>
    </recommendedName>
</protein>
<feature type="disulfide bond" evidence="6">
    <location>
        <begin position="157"/>
        <end position="192"/>
    </location>
</feature>
<dbReference type="PIRSF" id="PIRSF002419">
    <property type="entry name" value="Tetraspanin"/>
    <property type="match status" value="1"/>
</dbReference>
<dbReference type="GO" id="GO:0016020">
    <property type="term" value="C:membrane"/>
    <property type="evidence" value="ECO:0007669"/>
    <property type="project" value="UniProtKB-SubCell"/>
</dbReference>
<dbReference type="PRINTS" id="PR00259">
    <property type="entry name" value="TMFOUR"/>
</dbReference>
<feature type="disulfide bond" evidence="6">
    <location>
        <begin position="158"/>
        <end position="177"/>
    </location>
</feature>
<comment type="similarity">
    <text evidence="2 7">Belongs to the tetraspanin (TM4SF) family.</text>
</comment>
<comment type="caution">
    <text evidence="8">The sequence shown here is derived from an EMBL/GenBank/DDBJ whole genome shotgun (WGS) entry which is preliminary data.</text>
</comment>
<evidence type="ECO:0000256" key="2">
    <source>
        <dbReference type="ARBA" id="ARBA00006840"/>
    </source>
</evidence>
<dbReference type="EMBL" id="CAJNOR010007270">
    <property type="protein sequence ID" value="CAF1614092.1"/>
    <property type="molecule type" value="Genomic_DNA"/>
</dbReference>
<keyword evidence="9" id="KW-1185">Reference proteome</keyword>
<dbReference type="InterPro" id="IPR000301">
    <property type="entry name" value="Tetraspanin_animals"/>
</dbReference>
<dbReference type="Pfam" id="PF00335">
    <property type="entry name" value="Tetraspanin"/>
    <property type="match status" value="1"/>
</dbReference>
<feature type="transmembrane region" description="Helical" evidence="7">
    <location>
        <begin position="206"/>
        <end position="231"/>
    </location>
</feature>
<evidence type="ECO:0000256" key="1">
    <source>
        <dbReference type="ARBA" id="ARBA00004141"/>
    </source>
</evidence>
<gene>
    <name evidence="8" type="ORF">XAT740_LOCUS49312</name>
</gene>
<dbReference type="InterPro" id="IPR018499">
    <property type="entry name" value="Tetraspanin/Peripherin"/>
</dbReference>
<dbReference type="Proteomes" id="UP000663828">
    <property type="component" value="Unassembled WGS sequence"/>
</dbReference>
<evidence type="ECO:0000313" key="8">
    <source>
        <dbReference type="EMBL" id="CAF1614092.1"/>
    </source>
</evidence>
<dbReference type="CDD" id="cd03127">
    <property type="entry name" value="tetraspanin_LEL"/>
    <property type="match status" value="1"/>
</dbReference>
<dbReference type="PANTHER" id="PTHR19282">
    <property type="entry name" value="TETRASPANIN"/>
    <property type="match status" value="1"/>
</dbReference>
<name>A0A816BXA7_ADIRI</name>
<accession>A0A816BXA7</accession>
<evidence type="ECO:0000256" key="3">
    <source>
        <dbReference type="ARBA" id="ARBA00022692"/>
    </source>
</evidence>
<keyword evidence="5 7" id="KW-0472">Membrane</keyword>
<dbReference type="Gene3D" id="1.10.1450.10">
    <property type="entry name" value="Tetraspanin"/>
    <property type="match status" value="1"/>
</dbReference>
<feature type="transmembrane region" description="Helical" evidence="7">
    <location>
        <begin position="93"/>
        <end position="117"/>
    </location>
</feature>
<dbReference type="InterPro" id="IPR008952">
    <property type="entry name" value="Tetraspanin_EC2_sf"/>
</dbReference>
<sequence>MARLLCSIEATSIVLFALNILFLVLGGSVLGFGIYLKVSKKFDVALSPHINAQIIGGEAIEIVGIVLIIIGIFTVVLSAFGCLGAIMRNRFFLYLYGIILTLLMLCELAAFVTMMSARVRIRDSYESGLWNVFSKAYNTSQQDVIDAIGELQQEFQCCGVYDLNDYKKVNRTVPDSCHMGHSALKPVFAKGCAQAFIDWMWDELPIISGVVCAILVIEIFGLIASFSLAVAMSHFSYGKLRGTLISESNA</sequence>
<feature type="transmembrane region" description="Helical" evidence="7">
    <location>
        <begin position="12"/>
        <end position="36"/>
    </location>
</feature>
<evidence type="ECO:0000256" key="5">
    <source>
        <dbReference type="ARBA" id="ARBA00023136"/>
    </source>
</evidence>
<reference evidence="8" key="1">
    <citation type="submission" date="2021-02" db="EMBL/GenBank/DDBJ databases">
        <authorList>
            <person name="Nowell W R."/>
        </authorList>
    </citation>
    <scope>NUCLEOTIDE SEQUENCE</scope>
</reference>
<dbReference type="SUPFAM" id="SSF48652">
    <property type="entry name" value="Tetraspanin"/>
    <property type="match status" value="1"/>
</dbReference>
<keyword evidence="6" id="KW-1015">Disulfide bond</keyword>
<comment type="subcellular location">
    <subcellularLocation>
        <location evidence="1 7">Membrane</location>
        <topology evidence="1 7">Multi-pass membrane protein</topology>
    </subcellularLocation>
</comment>
<evidence type="ECO:0000256" key="4">
    <source>
        <dbReference type="ARBA" id="ARBA00022989"/>
    </source>
</evidence>
<feature type="transmembrane region" description="Helical" evidence="7">
    <location>
        <begin position="62"/>
        <end position="86"/>
    </location>
</feature>